<evidence type="ECO:0000256" key="2">
    <source>
        <dbReference type="ARBA" id="ARBA00022448"/>
    </source>
</evidence>
<protein>
    <recommendedName>
        <fullName evidence="10">SMP-LTD domain-containing protein</fullName>
    </recommendedName>
</protein>
<feature type="region of interest" description="Disordered" evidence="9">
    <location>
        <begin position="614"/>
        <end position="784"/>
    </location>
</feature>
<dbReference type="PANTHER" id="PTHR13466">
    <property type="entry name" value="TEX2 PROTEIN-RELATED"/>
    <property type="match status" value="1"/>
</dbReference>
<dbReference type="GO" id="GO:1990456">
    <property type="term" value="P:mitochondrion-endoplasmic reticulum membrane tethering"/>
    <property type="evidence" value="ECO:0007669"/>
    <property type="project" value="TreeGrafter"/>
</dbReference>
<dbReference type="GO" id="GO:0008289">
    <property type="term" value="F:lipid binding"/>
    <property type="evidence" value="ECO:0007669"/>
    <property type="project" value="UniProtKB-KW"/>
</dbReference>
<keyword evidence="12" id="KW-1185">Reference proteome</keyword>
<reference evidence="11 12" key="1">
    <citation type="journal article" date="2016" name="Nat. Commun.">
        <title>Ectomycorrhizal ecology is imprinted in the genome of the dominant symbiotic fungus Cenococcum geophilum.</title>
        <authorList>
            <consortium name="DOE Joint Genome Institute"/>
            <person name="Peter M."/>
            <person name="Kohler A."/>
            <person name="Ohm R.A."/>
            <person name="Kuo A."/>
            <person name="Krutzmann J."/>
            <person name="Morin E."/>
            <person name="Arend M."/>
            <person name="Barry K.W."/>
            <person name="Binder M."/>
            <person name="Choi C."/>
            <person name="Clum A."/>
            <person name="Copeland A."/>
            <person name="Grisel N."/>
            <person name="Haridas S."/>
            <person name="Kipfer T."/>
            <person name="LaButti K."/>
            <person name="Lindquist E."/>
            <person name="Lipzen A."/>
            <person name="Maire R."/>
            <person name="Meier B."/>
            <person name="Mihaltcheva S."/>
            <person name="Molinier V."/>
            <person name="Murat C."/>
            <person name="Poggeler S."/>
            <person name="Quandt C.A."/>
            <person name="Sperisen C."/>
            <person name="Tritt A."/>
            <person name="Tisserant E."/>
            <person name="Crous P.W."/>
            <person name="Henrissat B."/>
            <person name="Nehls U."/>
            <person name="Egli S."/>
            <person name="Spatafora J.W."/>
            <person name="Grigoriev I.V."/>
            <person name="Martin F.M."/>
        </authorList>
    </citation>
    <scope>NUCLEOTIDE SEQUENCE [LARGE SCALE GENOMIC DNA]</scope>
    <source>
        <strain evidence="11 12">CBS 207.34</strain>
    </source>
</reference>
<evidence type="ECO:0000313" key="11">
    <source>
        <dbReference type="EMBL" id="OCL12274.1"/>
    </source>
</evidence>
<accession>A0A8E2JX06</accession>
<feature type="domain" description="SMP-LTD" evidence="10">
    <location>
        <begin position="275"/>
        <end position="468"/>
    </location>
</feature>
<dbReference type="InterPro" id="IPR031468">
    <property type="entry name" value="SMP_LBD"/>
</dbReference>
<evidence type="ECO:0000256" key="6">
    <source>
        <dbReference type="ARBA" id="ARBA00023055"/>
    </source>
</evidence>
<evidence type="ECO:0000256" key="7">
    <source>
        <dbReference type="ARBA" id="ARBA00023121"/>
    </source>
</evidence>
<dbReference type="EMBL" id="KV748897">
    <property type="protein sequence ID" value="OCL12274.1"/>
    <property type="molecule type" value="Genomic_DNA"/>
</dbReference>
<evidence type="ECO:0000259" key="10">
    <source>
        <dbReference type="PROSITE" id="PS51847"/>
    </source>
</evidence>
<dbReference type="Proteomes" id="UP000250140">
    <property type="component" value="Unassembled WGS sequence"/>
</dbReference>
<evidence type="ECO:0000256" key="4">
    <source>
        <dbReference type="ARBA" id="ARBA00022824"/>
    </source>
</evidence>
<feature type="compositionally biased region" description="Basic and acidic residues" evidence="9">
    <location>
        <begin position="61"/>
        <end position="77"/>
    </location>
</feature>
<dbReference type="Pfam" id="PF15413">
    <property type="entry name" value="PH_11"/>
    <property type="match status" value="1"/>
</dbReference>
<comment type="subcellular location">
    <subcellularLocation>
        <location evidence="1">Endoplasmic reticulum membrane</location>
    </subcellularLocation>
</comment>
<dbReference type="GO" id="GO:0032865">
    <property type="term" value="C:ERMES complex"/>
    <property type="evidence" value="ECO:0007669"/>
    <property type="project" value="TreeGrafter"/>
</dbReference>
<feature type="compositionally biased region" description="Low complexity" evidence="9">
    <location>
        <begin position="747"/>
        <end position="766"/>
    </location>
</feature>
<feature type="region of interest" description="Disordered" evidence="9">
    <location>
        <begin position="493"/>
        <end position="580"/>
    </location>
</feature>
<evidence type="ECO:0000256" key="5">
    <source>
        <dbReference type="ARBA" id="ARBA00022989"/>
    </source>
</evidence>
<dbReference type="PROSITE" id="PS51847">
    <property type="entry name" value="SMP"/>
    <property type="match status" value="1"/>
</dbReference>
<dbReference type="GO" id="GO:0005789">
    <property type="term" value="C:endoplasmic reticulum membrane"/>
    <property type="evidence" value="ECO:0007669"/>
    <property type="project" value="UniProtKB-SubCell"/>
</dbReference>
<keyword evidence="2" id="KW-0813">Transport</keyword>
<sequence>MVTFSAFVFIYVLGGLTFLPLVLAAIFCHAYWTFPVRDPQASPDLESKSTAQERAAGDGNLKSELDSLPDELKPRSHDPDVAAGYFAVCREYVPGGVNGKPPERTTPAGAVVAAESPSVYQSMYRSIFDRNKTQTPTLDGGNGKVKKARNVFFVVLRHGHLMLYDDAEQLEVRYVISLAHHEVDIYAGGEKIPEGELWIKRNCIRLMRKGFFEDVGSTDSKPFFLFSENCSEKEDFYHALLQNQERQPGSPGSPPTPLQFEANHLVKLVRQLHASEENLQTRWVNALVGRLFLGLYKTSDVEDFIRMKITKKIARVSKPAFIKSIKLQKIDMGDCAPFITNPKLKEFTVDGDLTVEADVKYKGNFRLEIAAVARIELGSRFKAREVDLILAGILKRLEGHILIRIKPPPSNRLWISFETVPKMDMSIEPIVSSRQITYGVILRAIESRIREVLAETLVLPNWDDIPFHDTMLQRFRGGIWVDDVKVKPIPDHQTEAAEHGLVDQIDKDSESDESEPLHTPNLSAKDKMMSMPSLVDTPPAGLTSRKAAKSTVSLDGNGERGANSSGAEVRPSPKPKAIRSGSFASAATPIVNLDPATVEALRIQARKGHQDAASAMKIISSRSQPTSPAESPVGSPSQPSLIAQAVKKDSVSSVASSHNSKEDPQTLPDSASSIMPPPSLGKQSTVASLASNSDAASTTSSTHNRSKHTPSLSAAKNALASTEKRQTINQSLNQATAAAKKWFANRQHGTPSPSPSQTSFPTHQPSVSSPSKDNLTPAPPTAPN</sequence>
<name>A0A8E2JX06_9PEZI</name>
<dbReference type="GO" id="GO:0015914">
    <property type="term" value="P:phospholipid transport"/>
    <property type="evidence" value="ECO:0007669"/>
    <property type="project" value="TreeGrafter"/>
</dbReference>
<feature type="compositionally biased region" description="Basic and acidic residues" evidence="9">
    <location>
        <begin position="493"/>
        <end position="508"/>
    </location>
</feature>
<feature type="non-terminal residue" evidence="11">
    <location>
        <position position="1"/>
    </location>
</feature>
<feature type="compositionally biased region" description="Polar residues" evidence="9">
    <location>
        <begin position="620"/>
        <end position="641"/>
    </location>
</feature>
<dbReference type="OrthoDB" id="26740at2759"/>
<organism evidence="11 12">
    <name type="scientific">Glonium stellatum</name>
    <dbReference type="NCBI Taxonomy" id="574774"/>
    <lineage>
        <taxon>Eukaryota</taxon>
        <taxon>Fungi</taxon>
        <taxon>Dikarya</taxon>
        <taxon>Ascomycota</taxon>
        <taxon>Pezizomycotina</taxon>
        <taxon>Dothideomycetes</taxon>
        <taxon>Pleosporomycetidae</taxon>
        <taxon>Gloniales</taxon>
        <taxon>Gloniaceae</taxon>
        <taxon>Glonium</taxon>
    </lineage>
</organism>
<keyword evidence="7" id="KW-0446">Lipid-binding</keyword>
<evidence type="ECO:0000256" key="1">
    <source>
        <dbReference type="ARBA" id="ARBA00004586"/>
    </source>
</evidence>
<evidence type="ECO:0000313" key="12">
    <source>
        <dbReference type="Proteomes" id="UP000250140"/>
    </source>
</evidence>
<feature type="compositionally biased region" description="Polar residues" evidence="9">
    <location>
        <begin position="727"/>
        <end position="736"/>
    </location>
</feature>
<keyword evidence="3" id="KW-0812">Transmembrane</keyword>
<keyword evidence="5" id="KW-1133">Transmembrane helix</keyword>
<dbReference type="PANTHER" id="PTHR13466:SF19">
    <property type="entry name" value="NUCLEUS-VACUOLE JUNCTION PROTEIN 2"/>
    <property type="match status" value="1"/>
</dbReference>
<evidence type="ECO:0000256" key="3">
    <source>
        <dbReference type="ARBA" id="ARBA00022692"/>
    </source>
</evidence>
<gene>
    <name evidence="11" type="ORF">AOQ84DRAFT_444168</name>
</gene>
<keyword evidence="6" id="KW-0445">Lipid transport</keyword>
<evidence type="ECO:0000256" key="8">
    <source>
        <dbReference type="ARBA" id="ARBA00023136"/>
    </source>
</evidence>
<feature type="compositionally biased region" description="Low complexity" evidence="9">
    <location>
        <begin position="687"/>
        <end position="702"/>
    </location>
</feature>
<dbReference type="CDD" id="cd21675">
    <property type="entry name" value="SMP_TEX2"/>
    <property type="match status" value="1"/>
</dbReference>
<evidence type="ECO:0000256" key="9">
    <source>
        <dbReference type="SAM" id="MobiDB-lite"/>
    </source>
</evidence>
<proteinExistence type="predicted"/>
<keyword evidence="8" id="KW-0472">Membrane</keyword>
<feature type="region of interest" description="Disordered" evidence="9">
    <location>
        <begin position="42"/>
        <end position="77"/>
    </location>
</feature>
<dbReference type="SUPFAM" id="SSF50729">
    <property type="entry name" value="PH domain-like"/>
    <property type="match status" value="1"/>
</dbReference>
<dbReference type="AlphaFoldDB" id="A0A8E2JX06"/>
<keyword evidence="4" id="KW-0256">Endoplasmic reticulum</keyword>